<name>W8W2W5_9VIRU</name>
<organism evidence="1 2">
    <name type="scientific">Invertebrate iridescent virus 30</name>
    <dbReference type="NCBI Taxonomy" id="345585"/>
    <lineage>
        <taxon>Viruses</taxon>
        <taxon>Varidnaviria</taxon>
        <taxon>Bamfordvirae</taxon>
        <taxon>Nucleocytoviricota</taxon>
        <taxon>Megaviricetes</taxon>
        <taxon>Pimascovirales</taxon>
        <taxon>Pimascovirales incertae sedis</taxon>
        <taxon>Iridoviridae</taxon>
        <taxon>Betairidovirinae</taxon>
        <taxon>Chloriridovirus</taxon>
        <taxon>Chloriridovirus simulium1</taxon>
        <taxon>Invertebrate iridescent virus 22</taxon>
    </lineage>
</organism>
<reference evidence="1 2" key="1">
    <citation type="submission" date="2013-03" db="EMBL/GenBank/DDBJ databases">
        <title>Genomic and evolutionary features of invertebrate iridoviruse.</title>
        <authorList>
            <person name="Piegu B."/>
            <person name="Guizard S."/>
            <person name="Bideshi D."/>
            <person name="Spears T."/>
            <person name="Federici B."/>
            <person name="Bigot Y."/>
        </authorList>
    </citation>
    <scope>NUCLEOTIDE SEQUENCE [LARGE SCALE GENOMIC DNA]</scope>
</reference>
<protein>
    <submittedName>
        <fullName evidence="1">Uncharacterized protein</fullName>
    </submittedName>
</protein>
<sequence length="73" mass="8401">MKLLLLGFFSVVLCAKNCTEIMYNTTRLECVKSCFDNCKIIVITRKLDETLKISRCQNMLKSNLQCICELCQS</sequence>
<dbReference type="EMBL" id="HF920636">
    <property type="protein sequence ID" value="CCV02249.1"/>
    <property type="molecule type" value="Genomic_DNA"/>
</dbReference>
<gene>
    <name evidence="1" type="primary">054R</name>
    <name evidence="1" type="ORF">IIV30_054R</name>
</gene>
<dbReference type="OrthoDB" id="38743at10239"/>
<dbReference type="KEGG" id="vg:18501248"/>
<dbReference type="Proteomes" id="UP000136450">
    <property type="component" value="Segment"/>
</dbReference>
<evidence type="ECO:0000313" key="2">
    <source>
        <dbReference type="Proteomes" id="UP000136450"/>
    </source>
</evidence>
<proteinExistence type="predicted"/>
<accession>W8W2W5</accession>
<evidence type="ECO:0000313" key="1">
    <source>
        <dbReference type="EMBL" id="CCV02249.1"/>
    </source>
</evidence>
<dbReference type="GeneID" id="18501248"/>
<dbReference type="RefSeq" id="YP_009010348.1">
    <property type="nucleotide sequence ID" value="NC_023611.1"/>
</dbReference>